<comment type="caution">
    <text evidence="2">The sequence shown here is derived from an EMBL/GenBank/DDBJ whole genome shotgun (WGS) entry which is preliminary data.</text>
</comment>
<dbReference type="Proteomes" id="UP000309550">
    <property type="component" value="Unassembled WGS sequence"/>
</dbReference>
<dbReference type="AlphaFoldDB" id="A0A5S3PKM7"/>
<reference evidence="2 3" key="1">
    <citation type="submission" date="2019-05" db="EMBL/GenBank/DDBJ databases">
        <title>Sulfitobacter sabulilitoris sp. nov., isolated from a marine sand.</title>
        <authorList>
            <person name="Yoon J.-H."/>
        </authorList>
    </citation>
    <scope>NUCLEOTIDE SEQUENCE [LARGE SCALE GENOMIC DNA]</scope>
    <source>
        <strain evidence="2 3">HSMS-29</strain>
    </source>
</reference>
<keyword evidence="1" id="KW-1133">Transmembrane helix</keyword>
<proteinExistence type="predicted"/>
<evidence type="ECO:0000313" key="3">
    <source>
        <dbReference type="Proteomes" id="UP000309550"/>
    </source>
</evidence>
<keyword evidence="3" id="KW-1185">Reference proteome</keyword>
<dbReference type="EMBL" id="VANS01000002">
    <property type="protein sequence ID" value="TMM52756.1"/>
    <property type="molecule type" value="Genomic_DNA"/>
</dbReference>
<feature type="transmembrane region" description="Helical" evidence="1">
    <location>
        <begin position="57"/>
        <end position="80"/>
    </location>
</feature>
<keyword evidence="1" id="KW-0472">Membrane</keyword>
<name>A0A5S3PKM7_9RHOB</name>
<gene>
    <name evidence="2" type="ORF">FDT80_10880</name>
</gene>
<organism evidence="2 3">
    <name type="scientific">Sulfitobacter sabulilitoris</name>
    <dbReference type="NCBI Taxonomy" id="2562655"/>
    <lineage>
        <taxon>Bacteria</taxon>
        <taxon>Pseudomonadati</taxon>
        <taxon>Pseudomonadota</taxon>
        <taxon>Alphaproteobacteria</taxon>
        <taxon>Rhodobacterales</taxon>
        <taxon>Roseobacteraceae</taxon>
        <taxon>Sulfitobacter</taxon>
    </lineage>
</organism>
<dbReference type="RefSeq" id="WP_138662297.1">
    <property type="nucleotide sequence ID" value="NZ_VANS01000002.1"/>
</dbReference>
<feature type="transmembrane region" description="Helical" evidence="1">
    <location>
        <begin position="6"/>
        <end position="23"/>
    </location>
</feature>
<protein>
    <submittedName>
        <fullName evidence="2">Uncharacterized protein</fullName>
    </submittedName>
</protein>
<dbReference type="OrthoDB" id="7868004at2"/>
<evidence type="ECO:0000256" key="1">
    <source>
        <dbReference type="SAM" id="Phobius"/>
    </source>
</evidence>
<keyword evidence="1" id="KW-0812">Transmembrane</keyword>
<feature type="transmembrane region" description="Helical" evidence="1">
    <location>
        <begin position="92"/>
        <end position="114"/>
    </location>
</feature>
<sequence>MLALAFAVVFGAGPAIFAALTVVQPVPRQAMMLVGITAACIAGAMGLRAVFGETGAATGVALTLIWLAWIAVMALGAQALRRLDSRRGMIRLTRVGGAIATTVPWFGFAAAHMVTG</sequence>
<evidence type="ECO:0000313" key="2">
    <source>
        <dbReference type="EMBL" id="TMM52756.1"/>
    </source>
</evidence>
<accession>A0A5S3PKM7</accession>
<feature type="transmembrane region" description="Helical" evidence="1">
    <location>
        <begin position="30"/>
        <end position="51"/>
    </location>
</feature>